<evidence type="ECO:0008006" key="14">
    <source>
        <dbReference type="Google" id="ProtNLM"/>
    </source>
</evidence>
<keyword evidence="6" id="KW-0931">ER-Golgi transport</keyword>
<evidence type="ECO:0000256" key="10">
    <source>
        <dbReference type="SAM" id="MobiDB-lite"/>
    </source>
</evidence>
<keyword evidence="13" id="KW-1185">Reference proteome</keyword>
<keyword evidence="5" id="KW-0256">Endoplasmic reticulum</keyword>
<dbReference type="AlphaFoldDB" id="A0A3N4LUG6"/>
<evidence type="ECO:0000256" key="1">
    <source>
        <dbReference type="ARBA" id="ARBA00004163"/>
    </source>
</evidence>
<dbReference type="GO" id="GO:0015031">
    <property type="term" value="P:protein transport"/>
    <property type="evidence" value="ECO:0007669"/>
    <property type="project" value="UniProtKB-KW"/>
</dbReference>
<keyword evidence="8 11" id="KW-1133">Transmembrane helix</keyword>
<feature type="region of interest" description="Disordered" evidence="10">
    <location>
        <begin position="147"/>
        <end position="197"/>
    </location>
</feature>
<evidence type="ECO:0000256" key="3">
    <source>
        <dbReference type="ARBA" id="ARBA00022448"/>
    </source>
</evidence>
<feature type="compositionally biased region" description="Polar residues" evidence="10">
    <location>
        <begin position="153"/>
        <end position="193"/>
    </location>
</feature>
<dbReference type="EMBL" id="ML121542">
    <property type="protein sequence ID" value="RPB24291.1"/>
    <property type="molecule type" value="Genomic_DNA"/>
</dbReference>
<dbReference type="PANTHER" id="PTHR13050">
    <property type="entry name" value="USE1-LIKE PROTEIN"/>
    <property type="match status" value="1"/>
</dbReference>
<evidence type="ECO:0000256" key="8">
    <source>
        <dbReference type="ARBA" id="ARBA00022989"/>
    </source>
</evidence>
<dbReference type="GO" id="GO:0031201">
    <property type="term" value="C:SNARE complex"/>
    <property type="evidence" value="ECO:0007669"/>
    <property type="project" value="TreeGrafter"/>
</dbReference>
<dbReference type="PANTHER" id="PTHR13050:SF7">
    <property type="entry name" value="VESICLE TRANSPORT PROTEIN USE1"/>
    <property type="match status" value="1"/>
</dbReference>
<keyword evidence="7" id="KW-0653">Protein transport</keyword>
<reference evidence="12 13" key="1">
    <citation type="journal article" date="2018" name="Nat. Ecol. Evol.">
        <title>Pezizomycetes genomes reveal the molecular basis of ectomycorrhizal truffle lifestyle.</title>
        <authorList>
            <person name="Murat C."/>
            <person name="Payen T."/>
            <person name="Noel B."/>
            <person name="Kuo A."/>
            <person name="Morin E."/>
            <person name="Chen J."/>
            <person name="Kohler A."/>
            <person name="Krizsan K."/>
            <person name="Balestrini R."/>
            <person name="Da Silva C."/>
            <person name="Montanini B."/>
            <person name="Hainaut M."/>
            <person name="Levati E."/>
            <person name="Barry K.W."/>
            <person name="Belfiori B."/>
            <person name="Cichocki N."/>
            <person name="Clum A."/>
            <person name="Dockter R.B."/>
            <person name="Fauchery L."/>
            <person name="Guy J."/>
            <person name="Iotti M."/>
            <person name="Le Tacon F."/>
            <person name="Lindquist E.A."/>
            <person name="Lipzen A."/>
            <person name="Malagnac F."/>
            <person name="Mello A."/>
            <person name="Molinier V."/>
            <person name="Miyauchi S."/>
            <person name="Poulain J."/>
            <person name="Riccioni C."/>
            <person name="Rubini A."/>
            <person name="Sitrit Y."/>
            <person name="Splivallo R."/>
            <person name="Traeger S."/>
            <person name="Wang M."/>
            <person name="Zifcakova L."/>
            <person name="Wipf D."/>
            <person name="Zambonelli A."/>
            <person name="Paolocci F."/>
            <person name="Nowrousian M."/>
            <person name="Ottonello S."/>
            <person name="Baldrian P."/>
            <person name="Spatafora J.W."/>
            <person name="Henrissat B."/>
            <person name="Nagy L.G."/>
            <person name="Aury J.M."/>
            <person name="Wincker P."/>
            <person name="Grigoriev I.V."/>
            <person name="Bonfante P."/>
            <person name="Martin F.M."/>
        </authorList>
    </citation>
    <scope>NUCLEOTIDE SEQUENCE [LARGE SCALE GENOMIC DNA]</scope>
    <source>
        <strain evidence="12 13">ATCC MYA-4762</strain>
    </source>
</reference>
<evidence type="ECO:0000256" key="9">
    <source>
        <dbReference type="ARBA" id="ARBA00023136"/>
    </source>
</evidence>
<protein>
    <recommendedName>
        <fullName evidence="14">Synaptobrevin</fullName>
    </recommendedName>
</protein>
<dbReference type="GO" id="GO:0005484">
    <property type="term" value="F:SNAP receptor activity"/>
    <property type="evidence" value="ECO:0007669"/>
    <property type="project" value="TreeGrafter"/>
</dbReference>
<comment type="similarity">
    <text evidence="2">Belongs to the USE1 family.</text>
</comment>
<keyword evidence="4 11" id="KW-0812">Transmembrane</keyword>
<evidence type="ECO:0000256" key="11">
    <source>
        <dbReference type="SAM" id="Phobius"/>
    </source>
</evidence>
<dbReference type="GO" id="GO:0005789">
    <property type="term" value="C:endoplasmic reticulum membrane"/>
    <property type="evidence" value="ECO:0007669"/>
    <property type="project" value="UniProtKB-SubCell"/>
</dbReference>
<evidence type="ECO:0000256" key="6">
    <source>
        <dbReference type="ARBA" id="ARBA00022892"/>
    </source>
</evidence>
<accession>A0A3N4LUG6</accession>
<proteinExistence type="inferred from homology"/>
<feature type="transmembrane region" description="Helical" evidence="11">
    <location>
        <begin position="275"/>
        <end position="299"/>
    </location>
</feature>
<evidence type="ECO:0000313" key="12">
    <source>
        <dbReference type="EMBL" id="RPB24291.1"/>
    </source>
</evidence>
<gene>
    <name evidence="12" type="ORF">L211DRAFT_849020</name>
</gene>
<organism evidence="12 13">
    <name type="scientific">Terfezia boudieri ATCC MYA-4762</name>
    <dbReference type="NCBI Taxonomy" id="1051890"/>
    <lineage>
        <taxon>Eukaryota</taxon>
        <taxon>Fungi</taxon>
        <taxon>Dikarya</taxon>
        <taxon>Ascomycota</taxon>
        <taxon>Pezizomycotina</taxon>
        <taxon>Pezizomycetes</taxon>
        <taxon>Pezizales</taxon>
        <taxon>Pezizaceae</taxon>
        <taxon>Terfezia</taxon>
    </lineage>
</organism>
<dbReference type="InParanoid" id="A0A3N4LUG6"/>
<evidence type="ECO:0000256" key="7">
    <source>
        <dbReference type="ARBA" id="ARBA00022927"/>
    </source>
</evidence>
<keyword evidence="3" id="KW-0813">Transport</keyword>
<dbReference type="Proteomes" id="UP000267821">
    <property type="component" value="Unassembled WGS sequence"/>
</dbReference>
<name>A0A3N4LUG6_9PEZI</name>
<keyword evidence="9 11" id="KW-0472">Membrane</keyword>
<evidence type="ECO:0000256" key="2">
    <source>
        <dbReference type="ARBA" id="ARBA00007891"/>
    </source>
</evidence>
<dbReference type="InterPro" id="IPR019150">
    <property type="entry name" value="Vesicle_transport_protein_Use1"/>
</dbReference>
<comment type="subcellular location">
    <subcellularLocation>
        <location evidence="1">Endoplasmic reticulum membrane</location>
        <topology evidence="1">Single-pass type IV membrane protein</topology>
    </subcellularLocation>
</comment>
<evidence type="ECO:0000256" key="5">
    <source>
        <dbReference type="ARBA" id="ARBA00022824"/>
    </source>
</evidence>
<sequence length="304" mass="33944">MARTISSPPPLPAEMATVNLERLLLRLDKKLPPMASTEYARGEGVKPQIERGEVPGVVERRKIAANLEYARQLLLHLETEYATVKSSAQRKQLQEDLGRRKAVIRKLNERLHGVELLETMWEEEEEEEREARVREKEEVLVAAGSKDPEPISTLRNRLGTNLEPTATSTSASRGYPSSSIKPTAAATTTSAIHPNSGPVELEKQLSLHQRQQDEITADLLAMSRALKESSLRFSQQLEEEKPHLELAAQGLDKNVLGMQQMGGRMDKLRKDGSVGWYRTIINVAIIVVLGIAGLIILMLPKLRR</sequence>
<evidence type="ECO:0000313" key="13">
    <source>
        <dbReference type="Proteomes" id="UP000267821"/>
    </source>
</evidence>
<dbReference type="GO" id="GO:0006890">
    <property type="term" value="P:retrograde vesicle-mediated transport, Golgi to endoplasmic reticulum"/>
    <property type="evidence" value="ECO:0007669"/>
    <property type="project" value="TreeGrafter"/>
</dbReference>
<evidence type="ECO:0000256" key="4">
    <source>
        <dbReference type="ARBA" id="ARBA00022692"/>
    </source>
</evidence>
<dbReference type="OrthoDB" id="3231855at2759"/>